<feature type="domain" description="MACPF" evidence="1">
    <location>
        <begin position="94"/>
        <end position="189"/>
    </location>
</feature>
<sequence length="337" mass="38006">MNLVAASTTRSPSAAEQRTLGLAESYLGVTYDPIRKSFGRTCVLDLKPSTIRVTKLRPQEHEFSPATHVPYPTLSDSAALCPRPLAYQPAIYQNSQQFVLRHVVLVAAVSSPSPKLSPEMTRLIRRLPPWSTESKVQYDEFFENYGTHVVTKVAFGGVLRIIVTSTEEASAQSRKSTAGRNRVTSVSSSRLARRRNVLVFRDGGASIAEELTRAAEHYFRNSQKPPEWDSIRDKWIKDLEHDPGFCPDDPNTECRPLHTFGGITRDEQINLERAFGSYLASRSDPENIPIPKIAVDPASRFLRRQSEQKSKACIGIFHRVVDVLAKYFQRLRRHRST</sequence>
<comment type="caution">
    <text evidence="2">The sequence shown here is derived from an EMBL/GenBank/DDBJ whole genome shotgun (WGS) entry which is preliminary data.</text>
</comment>
<reference evidence="2" key="1">
    <citation type="submission" date="2020-05" db="EMBL/GenBank/DDBJ databases">
        <title>Mycena genomes resolve the evolution of fungal bioluminescence.</title>
        <authorList>
            <person name="Tsai I.J."/>
        </authorList>
    </citation>
    <scope>NUCLEOTIDE SEQUENCE</scope>
    <source>
        <strain evidence="2">160909Yilan</strain>
    </source>
</reference>
<name>A0A8H6XX61_9AGAR</name>
<dbReference type="AlphaFoldDB" id="A0A8H6XX61"/>
<protein>
    <recommendedName>
        <fullName evidence="1">MACPF domain-containing protein</fullName>
    </recommendedName>
</protein>
<evidence type="ECO:0000313" key="2">
    <source>
        <dbReference type="EMBL" id="KAF7348019.1"/>
    </source>
</evidence>
<dbReference type="EMBL" id="JACAZH010000017">
    <property type="protein sequence ID" value="KAF7348019.1"/>
    <property type="molecule type" value="Genomic_DNA"/>
</dbReference>
<dbReference type="InterPro" id="IPR020864">
    <property type="entry name" value="MACPF"/>
</dbReference>
<evidence type="ECO:0000313" key="3">
    <source>
        <dbReference type="Proteomes" id="UP000623467"/>
    </source>
</evidence>
<keyword evidence="3" id="KW-1185">Reference proteome</keyword>
<dbReference type="Proteomes" id="UP000623467">
    <property type="component" value="Unassembled WGS sequence"/>
</dbReference>
<accession>A0A8H6XX61</accession>
<dbReference type="OrthoDB" id="2913746at2759"/>
<organism evidence="2 3">
    <name type="scientific">Mycena sanguinolenta</name>
    <dbReference type="NCBI Taxonomy" id="230812"/>
    <lineage>
        <taxon>Eukaryota</taxon>
        <taxon>Fungi</taxon>
        <taxon>Dikarya</taxon>
        <taxon>Basidiomycota</taxon>
        <taxon>Agaricomycotina</taxon>
        <taxon>Agaricomycetes</taxon>
        <taxon>Agaricomycetidae</taxon>
        <taxon>Agaricales</taxon>
        <taxon>Marasmiineae</taxon>
        <taxon>Mycenaceae</taxon>
        <taxon>Mycena</taxon>
    </lineage>
</organism>
<gene>
    <name evidence="2" type="ORF">MSAN_01754300</name>
</gene>
<proteinExistence type="predicted"/>
<dbReference type="Pfam" id="PF01823">
    <property type="entry name" value="MACPF"/>
    <property type="match status" value="1"/>
</dbReference>
<evidence type="ECO:0000259" key="1">
    <source>
        <dbReference type="Pfam" id="PF01823"/>
    </source>
</evidence>